<dbReference type="Proteomes" id="UP001345963">
    <property type="component" value="Unassembled WGS sequence"/>
</dbReference>
<protein>
    <submittedName>
        <fullName evidence="2">Uncharacterized protein</fullName>
    </submittedName>
</protein>
<sequence length="190" mass="21239">MDCNCSISPGLRRQKTALLICGPKSSFQMKVHFAFHLEIKVRVWRKSGNVQSPGFLRFCHKPVVFYVLIFICVFIFIIFLHFALFSSLLCYCFLIPCALYLSLFNVYSNVFSPLLCSILLPQLLHRSSDCSAFSLPQLQLIPLISSSGLPVMSLPLPQCIHLLVYCLLGPSVIIMSSAGPGPLCFIVMSK</sequence>
<evidence type="ECO:0000313" key="3">
    <source>
        <dbReference type="Proteomes" id="UP001345963"/>
    </source>
</evidence>
<accession>A0ABU7C0U9</accession>
<comment type="caution">
    <text evidence="2">The sequence shown here is derived from an EMBL/GenBank/DDBJ whole genome shotgun (WGS) entry which is preliminary data.</text>
</comment>
<feature type="transmembrane region" description="Helical" evidence="1">
    <location>
        <begin position="63"/>
        <end position="83"/>
    </location>
</feature>
<dbReference type="EMBL" id="JAHUTI010073697">
    <property type="protein sequence ID" value="MED6256234.1"/>
    <property type="molecule type" value="Genomic_DNA"/>
</dbReference>
<keyword evidence="1" id="KW-0812">Transmembrane</keyword>
<organism evidence="2 3">
    <name type="scientific">Ataeniobius toweri</name>
    <dbReference type="NCBI Taxonomy" id="208326"/>
    <lineage>
        <taxon>Eukaryota</taxon>
        <taxon>Metazoa</taxon>
        <taxon>Chordata</taxon>
        <taxon>Craniata</taxon>
        <taxon>Vertebrata</taxon>
        <taxon>Euteleostomi</taxon>
        <taxon>Actinopterygii</taxon>
        <taxon>Neopterygii</taxon>
        <taxon>Teleostei</taxon>
        <taxon>Neoteleostei</taxon>
        <taxon>Acanthomorphata</taxon>
        <taxon>Ovalentaria</taxon>
        <taxon>Atherinomorphae</taxon>
        <taxon>Cyprinodontiformes</taxon>
        <taxon>Goodeidae</taxon>
        <taxon>Ataeniobius</taxon>
    </lineage>
</organism>
<feature type="transmembrane region" description="Helical" evidence="1">
    <location>
        <begin position="88"/>
        <end position="107"/>
    </location>
</feature>
<reference evidence="2 3" key="1">
    <citation type="submission" date="2021-07" db="EMBL/GenBank/DDBJ databases">
        <authorList>
            <person name="Palmer J.M."/>
        </authorList>
    </citation>
    <scope>NUCLEOTIDE SEQUENCE [LARGE SCALE GENOMIC DNA]</scope>
    <source>
        <strain evidence="2 3">AT_MEX2019</strain>
        <tissue evidence="2">Muscle</tissue>
    </source>
</reference>
<gene>
    <name evidence="2" type="ORF">ATANTOWER_022303</name>
</gene>
<keyword evidence="3" id="KW-1185">Reference proteome</keyword>
<evidence type="ECO:0000313" key="2">
    <source>
        <dbReference type="EMBL" id="MED6256234.1"/>
    </source>
</evidence>
<feature type="transmembrane region" description="Helical" evidence="1">
    <location>
        <begin position="162"/>
        <end position="188"/>
    </location>
</feature>
<evidence type="ECO:0000256" key="1">
    <source>
        <dbReference type="SAM" id="Phobius"/>
    </source>
</evidence>
<keyword evidence="1" id="KW-1133">Transmembrane helix</keyword>
<name>A0ABU7C0U9_9TELE</name>
<proteinExistence type="predicted"/>
<keyword evidence="1" id="KW-0472">Membrane</keyword>